<sequence>MASMSGSYEETNALLYRLLDTHPQLSAAETARASEAAALRATQRRRLPSVALTVGAGTTEETVRIDGLDGALTDSREPVGGRLTVSQPLFTSGVIGGAIGAAKARLGKADLTLDATRQDLLFAGAEAMATIVRDRTVLEARLRNEDVLAQRLEESWARQDVGLATVTDVQQSRSRSAQATANRVAAEGALAVSEARFERIFGFPAPASLQMPVLPEALPESLDDAIGTALEISPDYARAGEEVKAARATLRARRGQLLPQLALTAEAAYQDDQRLGLQVAEAESYSIMVEGRWDIFDGGAGYARAAAAQQDVGTAMFQEDDSRRALQEQVAAAFHRHRVATASLLARRAQRDAASSAAEGVAEEYLEGRRTRLDVLDADRELSDAEVAVIAAEAEEVTAGFALLRAMGAL</sequence>
<dbReference type="InterPro" id="IPR051906">
    <property type="entry name" value="TolC-like"/>
</dbReference>
<dbReference type="Gene3D" id="1.20.1600.10">
    <property type="entry name" value="Outer membrane efflux proteins (OEP)"/>
    <property type="match status" value="1"/>
</dbReference>
<keyword evidence="7" id="KW-0998">Cell outer membrane</keyword>
<evidence type="ECO:0000313" key="9">
    <source>
        <dbReference type="Proteomes" id="UP000001302"/>
    </source>
</evidence>
<evidence type="ECO:0000256" key="3">
    <source>
        <dbReference type="ARBA" id="ARBA00022448"/>
    </source>
</evidence>
<dbReference type="InterPro" id="IPR003423">
    <property type="entry name" value="OMP_efflux"/>
</dbReference>
<evidence type="ECO:0000256" key="2">
    <source>
        <dbReference type="ARBA" id="ARBA00007613"/>
    </source>
</evidence>
<dbReference type="PANTHER" id="PTHR30026">
    <property type="entry name" value="OUTER MEMBRANE PROTEIN TOLC"/>
    <property type="match status" value="1"/>
</dbReference>
<evidence type="ECO:0000256" key="6">
    <source>
        <dbReference type="ARBA" id="ARBA00023136"/>
    </source>
</evidence>
<evidence type="ECO:0000256" key="1">
    <source>
        <dbReference type="ARBA" id="ARBA00004442"/>
    </source>
</evidence>
<keyword evidence="5" id="KW-0812">Transmembrane</keyword>
<comment type="similarity">
    <text evidence="2">Belongs to the outer membrane factor (OMF) (TC 1.B.17) family.</text>
</comment>
<dbReference type="HOGENOM" id="CLU_670559_0_0_5"/>
<dbReference type="Proteomes" id="UP000001302">
    <property type="component" value="Chromosome"/>
</dbReference>
<evidence type="ECO:0000256" key="5">
    <source>
        <dbReference type="ARBA" id="ARBA00022692"/>
    </source>
</evidence>
<proteinExistence type="inferred from homology"/>
<evidence type="ECO:0000256" key="7">
    <source>
        <dbReference type="ARBA" id="ARBA00023237"/>
    </source>
</evidence>
<dbReference type="Pfam" id="PF02321">
    <property type="entry name" value="OEP"/>
    <property type="match status" value="2"/>
</dbReference>
<protein>
    <submittedName>
        <fullName evidence="8">Putative outer membrane secretion protein</fullName>
    </submittedName>
</protein>
<name>E0TFS0_PARBH</name>
<evidence type="ECO:0000256" key="4">
    <source>
        <dbReference type="ARBA" id="ARBA00022452"/>
    </source>
</evidence>
<gene>
    <name evidence="8" type="ordered locus">PB2503_05052</name>
</gene>
<dbReference type="SUPFAM" id="SSF56954">
    <property type="entry name" value="Outer membrane efflux proteins (OEP)"/>
    <property type="match status" value="1"/>
</dbReference>
<dbReference type="eggNOG" id="COG1538">
    <property type="taxonomic scope" value="Bacteria"/>
</dbReference>
<keyword evidence="4" id="KW-1134">Transmembrane beta strand</keyword>
<accession>E0TFS0</accession>
<dbReference type="STRING" id="314260.PB2503_05052"/>
<dbReference type="GO" id="GO:0015288">
    <property type="term" value="F:porin activity"/>
    <property type="evidence" value="ECO:0007669"/>
    <property type="project" value="TreeGrafter"/>
</dbReference>
<dbReference type="AlphaFoldDB" id="E0TFS0"/>
<comment type="subcellular location">
    <subcellularLocation>
        <location evidence="1">Cell outer membrane</location>
    </subcellularLocation>
</comment>
<dbReference type="KEGG" id="pbr:PB2503_05052"/>
<keyword evidence="9" id="KW-1185">Reference proteome</keyword>
<dbReference type="GO" id="GO:0015562">
    <property type="term" value="F:efflux transmembrane transporter activity"/>
    <property type="evidence" value="ECO:0007669"/>
    <property type="project" value="InterPro"/>
</dbReference>
<organism evidence="8 9">
    <name type="scientific">Parvularcula bermudensis (strain ATCC BAA-594 / HTCC2503 / KCTC 12087)</name>
    <dbReference type="NCBI Taxonomy" id="314260"/>
    <lineage>
        <taxon>Bacteria</taxon>
        <taxon>Pseudomonadati</taxon>
        <taxon>Pseudomonadota</taxon>
        <taxon>Alphaproteobacteria</taxon>
        <taxon>Parvularculales</taxon>
        <taxon>Parvularculaceae</taxon>
        <taxon>Parvularcula</taxon>
    </lineage>
</organism>
<keyword evidence="6" id="KW-0472">Membrane</keyword>
<reference evidence="9" key="1">
    <citation type="submission" date="2010-08" db="EMBL/GenBank/DDBJ databases">
        <title>Genome sequence of Parvularcula bermudensis HTCC2503.</title>
        <authorList>
            <person name="Kang D.-M."/>
            <person name="Oh H.-M."/>
            <person name="Cho J.-C."/>
        </authorList>
    </citation>
    <scope>NUCLEOTIDE SEQUENCE [LARGE SCALE GENOMIC DNA]</scope>
    <source>
        <strain evidence="9">ATCC BAA-594 / HTCC2503 / KCTC 12087</strain>
    </source>
</reference>
<dbReference type="PANTHER" id="PTHR30026:SF22">
    <property type="entry name" value="OUTER MEMBRANE EFFLUX PROTEIN"/>
    <property type="match status" value="1"/>
</dbReference>
<dbReference type="EMBL" id="CP002156">
    <property type="protein sequence ID" value="ADM09085.1"/>
    <property type="molecule type" value="Genomic_DNA"/>
</dbReference>
<keyword evidence="3" id="KW-0813">Transport</keyword>
<evidence type="ECO:0000313" key="8">
    <source>
        <dbReference type="EMBL" id="ADM09085.1"/>
    </source>
</evidence>
<dbReference type="GO" id="GO:0009279">
    <property type="term" value="C:cell outer membrane"/>
    <property type="evidence" value="ECO:0007669"/>
    <property type="project" value="UniProtKB-SubCell"/>
</dbReference>
<dbReference type="GO" id="GO:1990281">
    <property type="term" value="C:efflux pump complex"/>
    <property type="evidence" value="ECO:0007669"/>
    <property type="project" value="TreeGrafter"/>
</dbReference>
<reference evidence="8 9" key="2">
    <citation type="journal article" date="2011" name="J. Bacteriol.">
        <title>Complete genome sequence of strain HTCC2503T of Parvularcula bermudensis, the type species of the order "Parvularculales" in the class Alphaproteobacteria.</title>
        <authorList>
            <person name="Oh H.M."/>
            <person name="Kang I."/>
            <person name="Vergin K.L."/>
            <person name="Kang D."/>
            <person name="Rhee K.H."/>
            <person name="Giovannoni S.J."/>
            <person name="Cho J.C."/>
        </authorList>
    </citation>
    <scope>NUCLEOTIDE SEQUENCE [LARGE SCALE GENOMIC DNA]</scope>
    <source>
        <strain evidence="9">ATCC BAA-594 / HTCC2503 / KCTC 12087</strain>
    </source>
</reference>